<feature type="signal peptide" evidence="1">
    <location>
        <begin position="1"/>
        <end position="25"/>
    </location>
</feature>
<sequence>MKKIKKLILSIPLLAVATLSSCAFAYEENTSTNFEHHGIIKLTYEGGSTYNSLTRFSIRTFSDQSKYTWLDNFEVYNTSELHWDTDGNDNFWNNRAKNSRQFNQKVLLFDQKLDYSNWFDKRNLKINNSTDISLKNKTVSKQLNEFDFEKYSLLILPTLITITGPEFTEPEKNISFYNSIMISGEKLVLTIKVQELSSTKWWTKNVHTAIVDFTSYRFIIVSKEVSQKLQAVTNNVEIIIDR</sequence>
<keyword evidence="1" id="KW-0732">Signal</keyword>
<dbReference type="EMBL" id="SNWN01000010">
    <property type="protein sequence ID" value="TDO20542.1"/>
    <property type="molecule type" value="Genomic_DNA"/>
</dbReference>
<organism evidence="2 3">
    <name type="scientific">Mycoplasma testudineum</name>
    <dbReference type="NCBI Taxonomy" id="244584"/>
    <lineage>
        <taxon>Bacteria</taxon>
        <taxon>Bacillati</taxon>
        <taxon>Mycoplasmatota</taxon>
        <taxon>Mollicutes</taxon>
        <taxon>Mycoplasmataceae</taxon>
        <taxon>Mycoplasma</taxon>
    </lineage>
</organism>
<name>A0A4R6IES7_9MOLU</name>
<proteinExistence type="predicted"/>
<reference evidence="2 3" key="1">
    <citation type="submission" date="2019-03" db="EMBL/GenBank/DDBJ databases">
        <title>Genomic Encyclopedia of Archaeal and Bacterial Type Strains, Phase II (KMG-II): from individual species to whole genera.</title>
        <authorList>
            <person name="Goeker M."/>
        </authorList>
    </citation>
    <scope>NUCLEOTIDE SEQUENCE [LARGE SCALE GENOMIC DNA]</scope>
    <source>
        <strain evidence="2 3">ATCC 700618</strain>
    </source>
</reference>
<dbReference type="RefSeq" id="WP_094254543.1">
    <property type="nucleotide sequence ID" value="NZ_NNCE01000002.1"/>
</dbReference>
<comment type="caution">
    <text evidence="2">The sequence shown here is derived from an EMBL/GenBank/DDBJ whole genome shotgun (WGS) entry which is preliminary data.</text>
</comment>
<evidence type="ECO:0000313" key="3">
    <source>
        <dbReference type="Proteomes" id="UP000295518"/>
    </source>
</evidence>
<evidence type="ECO:0000313" key="2">
    <source>
        <dbReference type="EMBL" id="TDO20542.1"/>
    </source>
</evidence>
<keyword evidence="3" id="KW-1185">Reference proteome</keyword>
<dbReference type="Proteomes" id="UP000295518">
    <property type="component" value="Unassembled WGS sequence"/>
</dbReference>
<dbReference type="AlphaFoldDB" id="A0A4R6IES7"/>
<gene>
    <name evidence="2" type="ORF">EI74_0378</name>
</gene>
<evidence type="ECO:0008006" key="4">
    <source>
        <dbReference type="Google" id="ProtNLM"/>
    </source>
</evidence>
<evidence type="ECO:0000256" key="1">
    <source>
        <dbReference type="SAM" id="SignalP"/>
    </source>
</evidence>
<protein>
    <recommendedName>
        <fullName evidence="4">Lipoprotein</fullName>
    </recommendedName>
</protein>
<feature type="chain" id="PRO_5020796574" description="Lipoprotein" evidence="1">
    <location>
        <begin position="26"/>
        <end position="242"/>
    </location>
</feature>
<accession>A0A4R6IES7</accession>
<dbReference type="PROSITE" id="PS51257">
    <property type="entry name" value="PROKAR_LIPOPROTEIN"/>
    <property type="match status" value="1"/>
</dbReference>